<protein>
    <submittedName>
        <fullName evidence="1">Uncharacterized protein</fullName>
    </submittedName>
</protein>
<keyword evidence="2" id="KW-1185">Reference proteome</keyword>
<name>A0ABU6WVX8_9FABA</name>
<gene>
    <name evidence="1" type="ORF">PIB30_086525</name>
</gene>
<organism evidence="1 2">
    <name type="scientific">Stylosanthes scabra</name>
    <dbReference type="NCBI Taxonomy" id="79078"/>
    <lineage>
        <taxon>Eukaryota</taxon>
        <taxon>Viridiplantae</taxon>
        <taxon>Streptophyta</taxon>
        <taxon>Embryophyta</taxon>
        <taxon>Tracheophyta</taxon>
        <taxon>Spermatophyta</taxon>
        <taxon>Magnoliopsida</taxon>
        <taxon>eudicotyledons</taxon>
        <taxon>Gunneridae</taxon>
        <taxon>Pentapetalae</taxon>
        <taxon>rosids</taxon>
        <taxon>fabids</taxon>
        <taxon>Fabales</taxon>
        <taxon>Fabaceae</taxon>
        <taxon>Papilionoideae</taxon>
        <taxon>50 kb inversion clade</taxon>
        <taxon>dalbergioids sensu lato</taxon>
        <taxon>Dalbergieae</taxon>
        <taxon>Pterocarpus clade</taxon>
        <taxon>Stylosanthes</taxon>
    </lineage>
</organism>
<sequence length="109" mass="11470">MPVPIPNVLPSSRISDDQAQTLAVILSPYCVPLPFEHVPTTLTSIRSSRAAGSLGQAAFVLMFATRAASFLPPGAPPPVPSFVVPASSILTSRPFQLPLKIFTSQTVEG</sequence>
<dbReference type="Proteomes" id="UP001341840">
    <property type="component" value="Unassembled WGS sequence"/>
</dbReference>
<accession>A0ABU6WVX8</accession>
<evidence type="ECO:0000313" key="1">
    <source>
        <dbReference type="EMBL" id="MED6188495.1"/>
    </source>
</evidence>
<evidence type="ECO:0000313" key="2">
    <source>
        <dbReference type="Proteomes" id="UP001341840"/>
    </source>
</evidence>
<reference evidence="1 2" key="1">
    <citation type="journal article" date="2023" name="Plants (Basel)">
        <title>Bridging the Gap: Combining Genomics and Transcriptomics Approaches to Understand Stylosanthes scabra, an Orphan Legume from the Brazilian Caatinga.</title>
        <authorList>
            <person name="Ferreira-Neto J.R.C."/>
            <person name="da Silva M.D."/>
            <person name="Binneck E."/>
            <person name="de Melo N.F."/>
            <person name="da Silva R.H."/>
            <person name="de Melo A.L.T.M."/>
            <person name="Pandolfi V."/>
            <person name="Bustamante F.O."/>
            <person name="Brasileiro-Vidal A.C."/>
            <person name="Benko-Iseppon A.M."/>
        </authorList>
    </citation>
    <scope>NUCLEOTIDE SEQUENCE [LARGE SCALE GENOMIC DNA]</scope>
    <source>
        <tissue evidence="1">Leaves</tissue>
    </source>
</reference>
<comment type="caution">
    <text evidence="1">The sequence shown here is derived from an EMBL/GenBank/DDBJ whole genome shotgun (WGS) entry which is preliminary data.</text>
</comment>
<dbReference type="EMBL" id="JASCZI010182729">
    <property type="protein sequence ID" value="MED6188495.1"/>
    <property type="molecule type" value="Genomic_DNA"/>
</dbReference>
<feature type="non-terminal residue" evidence="1">
    <location>
        <position position="109"/>
    </location>
</feature>
<proteinExistence type="predicted"/>